<accession>A0A261XX92</accession>
<sequence length="313" mass="34598">MGNDGGSIPKRNELVKEKQKEKKADQSIQQIAAWFYCALSKRPLQVPVVSCALGKLYNRDAILEFLLDRSSYGDGDVICSHITSIKDVKTLNLTPNPTYDPKAVNDASIATIEHSMTSQFVCPLSQREMNGRHRFVYLQKCGCVYAESALKEVPNTDCSVCGKPYEPSDLMTINPTKPEEIAKMKAAMIEKKAAELEKRMLKKSKKNSKTVSAYGDKIADAVDSNKRKASPVDDIRAPVAKKPTPIPVHAYSDDIRSSSPSSMVIDKVAKEIAEKKRGTGASKEMSSAIKSIYNTNKDQKGTWMTMGTFTRYA</sequence>
<dbReference type="Proteomes" id="UP000242875">
    <property type="component" value="Unassembled WGS sequence"/>
</dbReference>
<dbReference type="GO" id="GO:0006274">
    <property type="term" value="P:DNA replication termination"/>
    <property type="evidence" value="ECO:0007669"/>
    <property type="project" value="TreeGrafter"/>
</dbReference>
<dbReference type="PANTHER" id="PTHR12775:SF0">
    <property type="entry name" value="REPLICATION TERMINATION FACTOR 2"/>
    <property type="match status" value="1"/>
</dbReference>
<evidence type="ECO:0000313" key="5">
    <source>
        <dbReference type="Proteomes" id="UP000242875"/>
    </source>
</evidence>
<gene>
    <name evidence="4" type="ORF">BZG36_04517</name>
</gene>
<name>A0A261XX92_9FUNG</name>
<dbReference type="Pfam" id="PF04641">
    <property type="entry name" value="Rtf2"/>
    <property type="match status" value="1"/>
</dbReference>
<organism evidence="4 5">
    <name type="scientific">Bifiguratus adelaidae</name>
    <dbReference type="NCBI Taxonomy" id="1938954"/>
    <lineage>
        <taxon>Eukaryota</taxon>
        <taxon>Fungi</taxon>
        <taxon>Fungi incertae sedis</taxon>
        <taxon>Mucoromycota</taxon>
        <taxon>Mucoromycotina</taxon>
        <taxon>Endogonomycetes</taxon>
        <taxon>Endogonales</taxon>
        <taxon>Endogonales incertae sedis</taxon>
        <taxon>Bifiguratus</taxon>
    </lineage>
</organism>
<comment type="caution">
    <text evidence="4">The sequence shown here is derived from an EMBL/GenBank/DDBJ whole genome shotgun (WGS) entry which is preliminary data.</text>
</comment>
<dbReference type="GO" id="GO:0005634">
    <property type="term" value="C:nucleus"/>
    <property type="evidence" value="ECO:0007669"/>
    <property type="project" value="TreeGrafter"/>
</dbReference>
<dbReference type="InterPro" id="IPR006735">
    <property type="entry name" value="Rtf2"/>
</dbReference>
<evidence type="ECO:0000256" key="3">
    <source>
        <dbReference type="SAM" id="MobiDB-lite"/>
    </source>
</evidence>
<dbReference type="InterPro" id="IPR027799">
    <property type="entry name" value="Rtf2_RING-finger"/>
</dbReference>
<comment type="similarity">
    <text evidence="1">Belongs to the rtf2 family.</text>
</comment>
<feature type="region of interest" description="Disordered" evidence="3">
    <location>
        <begin position="1"/>
        <end position="21"/>
    </location>
</feature>
<evidence type="ECO:0000256" key="1">
    <source>
        <dbReference type="ARBA" id="ARBA00009885"/>
    </source>
</evidence>
<dbReference type="AlphaFoldDB" id="A0A261XX92"/>
<reference evidence="4 5" key="1">
    <citation type="journal article" date="2017" name="Mycologia">
        <title>Bifiguratus adelaidae, gen. et sp. nov., a new member of Mucoromycotina in endophytic and soil-dwelling habitats.</title>
        <authorList>
            <person name="Torres-Cruz T.J."/>
            <person name="Billingsley Tobias T.L."/>
            <person name="Almatruk M."/>
            <person name="Hesse C."/>
            <person name="Kuske C.R."/>
            <person name="Desiro A."/>
            <person name="Benucci G.M."/>
            <person name="Bonito G."/>
            <person name="Stajich J.E."/>
            <person name="Dunlap C."/>
            <person name="Arnold A.E."/>
            <person name="Porras-Alfaro A."/>
        </authorList>
    </citation>
    <scope>NUCLEOTIDE SEQUENCE [LARGE SCALE GENOMIC DNA]</scope>
    <source>
        <strain evidence="4 5">AZ0501</strain>
    </source>
</reference>
<feature type="compositionally biased region" description="Basic and acidic residues" evidence="3">
    <location>
        <begin position="10"/>
        <end position="21"/>
    </location>
</feature>
<keyword evidence="5" id="KW-1185">Reference proteome</keyword>
<evidence type="ECO:0000313" key="4">
    <source>
        <dbReference type="EMBL" id="OZJ02967.1"/>
    </source>
</evidence>
<dbReference type="CDD" id="cd16653">
    <property type="entry name" value="RING-like_Rtf2"/>
    <property type="match status" value="1"/>
</dbReference>
<evidence type="ECO:0000256" key="2">
    <source>
        <dbReference type="SAM" id="Coils"/>
    </source>
</evidence>
<dbReference type="OrthoDB" id="247013at2759"/>
<proteinExistence type="inferred from homology"/>
<dbReference type="PANTHER" id="PTHR12775">
    <property type="entry name" value="PROTEIN C20ORF43 HOMOLOG"/>
    <property type="match status" value="1"/>
</dbReference>
<dbReference type="EMBL" id="MVBO01000113">
    <property type="protein sequence ID" value="OZJ02967.1"/>
    <property type="molecule type" value="Genomic_DNA"/>
</dbReference>
<protein>
    <submittedName>
        <fullName evidence="4">Uncharacterized protein</fullName>
    </submittedName>
</protein>
<feature type="coiled-coil region" evidence="2">
    <location>
        <begin position="179"/>
        <end position="206"/>
    </location>
</feature>
<keyword evidence="2" id="KW-0175">Coiled coil</keyword>